<evidence type="ECO:0000256" key="1">
    <source>
        <dbReference type="ARBA" id="ARBA00022801"/>
    </source>
</evidence>
<name>A0A0G0AAD4_9BACT</name>
<dbReference type="InterPro" id="IPR023365">
    <property type="entry name" value="Sortase_dom-sf"/>
</dbReference>
<dbReference type="Proteomes" id="UP000033995">
    <property type="component" value="Unassembled WGS sequence"/>
</dbReference>
<protein>
    <submittedName>
        <fullName evidence="2">Sortase family protein</fullName>
    </submittedName>
</protein>
<organism evidence="2 3">
    <name type="scientific">Candidatus Woesebacteria bacterium GW2011_GWA2_33_28</name>
    <dbReference type="NCBI Taxonomy" id="1618561"/>
    <lineage>
        <taxon>Bacteria</taxon>
        <taxon>Candidatus Woeseibacteriota</taxon>
    </lineage>
</organism>
<evidence type="ECO:0000313" key="2">
    <source>
        <dbReference type="EMBL" id="KKP48251.1"/>
    </source>
</evidence>
<dbReference type="NCBIfam" id="TIGR01076">
    <property type="entry name" value="sortase_fam"/>
    <property type="match status" value="1"/>
</dbReference>
<dbReference type="EMBL" id="LBOZ01000001">
    <property type="protein sequence ID" value="KKP48251.1"/>
    <property type="molecule type" value="Genomic_DNA"/>
</dbReference>
<reference evidence="2 3" key="1">
    <citation type="journal article" date="2015" name="Nature">
        <title>rRNA introns, odd ribosomes, and small enigmatic genomes across a large radiation of phyla.</title>
        <authorList>
            <person name="Brown C.T."/>
            <person name="Hug L.A."/>
            <person name="Thomas B.C."/>
            <person name="Sharon I."/>
            <person name="Castelle C.J."/>
            <person name="Singh A."/>
            <person name="Wilkins M.J."/>
            <person name="Williams K.H."/>
            <person name="Banfield J.F."/>
        </authorList>
    </citation>
    <scope>NUCLEOTIDE SEQUENCE [LARGE SCALE GENOMIC DNA]</scope>
</reference>
<proteinExistence type="predicted"/>
<dbReference type="SUPFAM" id="SSF63817">
    <property type="entry name" value="Sortase"/>
    <property type="match status" value="1"/>
</dbReference>
<dbReference type="GO" id="GO:0016787">
    <property type="term" value="F:hydrolase activity"/>
    <property type="evidence" value="ECO:0007669"/>
    <property type="project" value="UniProtKB-KW"/>
</dbReference>
<accession>A0A0G0AAD4</accession>
<gene>
    <name evidence="2" type="ORF">UR38_C0001G0047</name>
</gene>
<sequence>MKNRLVILLIGFALGFFLTRIEAPANGYTIEKSFSNSFPTRIIIPSVSIDTSVKKALIINGYWQVFSDSAAWGDQSGIPGRIGNQVIFAHKRSGLFLPLTDIQIGAKVYVLTNEKSYAYEVKEIKDVKPFQIEVVAPTSDETLTLYTCTGFGDIERLIVVAKKI</sequence>
<dbReference type="Pfam" id="PF04203">
    <property type="entry name" value="Sortase"/>
    <property type="match status" value="1"/>
</dbReference>
<dbReference type="InterPro" id="IPR005754">
    <property type="entry name" value="Sortase"/>
</dbReference>
<comment type="caution">
    <text evidence="2">The sequence shown here is derived from an EMBL/GenBank/DDBJ whole genome shotgun (WGS) entry which is preliminary data.</text>
</comment>
<dbReference type="AlphaFoldDB" id="A0A0G0AAD4"/>
<keyword evidence="1" id="KW-0378">Hydrolase</keyword>
<evidence type="ECO:0000313" key="3">
    <source>
        <dbReference type="Proteomes" id="UP000033995"/>
    </source>
</evidence>
<dbReference type="Gene3D" id="2.40.260.10">
    <property type="entry name" value="Sortase"/>
    <property type="match status" value="1"/>
</dbReference>